<name>A0A0K6IY79_9PROT</name>
<dbReference type="InterPro" id="IPR014121">
    <property type="entry name" value="TraN_Ftype"/>
</dbReference>
<feature type="chain" id="PRO_5005505980" evidence="1">
    <location>
        <begin position="20"/>
        <end position="541"/>
    </location>
</feature>
<sequence>MYRVAAVISALFFCGVAFAGDCKKTGSVCVDSTPCKTISGQQVCLSQFGLSCWEYEDTYTCIKPNAVNYCQPFVDAQPACWQTSSQCSQWDSILNSGCMKYTQTWRCNDPSKPTPTNTIRLNDTYTLISSNYDASPCSSLSGNTNCQIAESRCVQTTPDNPLPPGISSSQVAPDGCYKKQETYACFTGRSYTSECDGYASNPNCTLQSTSSCDPDDMINGTCAYTERTYRCMSQPPKTSTVTDCSGQFFCQDGKCFDKGYENDPDFARAMALMEAAREAGTYLDPNTMEIFKGFDSRCKIKLFGLANCCQKSGGGAGMSNKNMALLAGGAEAARFFGSPYVYDALYSSDVPWLVNRAIDAWSSNAWSSTTLTSFYGLKFSFSPAAGLEFVGFDPYSFALQVGMMIVQEMLSCEQKEQILALRRGQNLCHEVGSYCSKKLPVVKTCIERTKSYCCFNSRLAKIINEQGRAQIGKGWGSAKSPNCSGFTQEEFARIDFSRIDLSEFMDEIMRNIKMPDLSGIQQNMQGVVQQKVQNYYQRGSQ</sequence>
<accession>A0A0K6IY79</accession>
<organism evidence="2 3">
    <name type="scientific">Tepidiphilus thermophilus</name>
    <dbReference type="NCBI Taxonomy" id="876478"/>
    <lineage>
        <taxon>Bacteria</taxon>
        <taxon>Pseudomonadati</taxon>
        <taxon>Pseudomonadota</taxon>
        <taxon>Hydrogenophilia</taxon>
        <taxon>Hydrogenophilales</taxon>
        <taxon>Hydrogenophilaceae</taxon>
        <taxon>Tepidiphilus</taxon>
    </lineage>
</organism>
<dbReference type="NCBIfam" id="NF009019">
    <property type="entry name" value="PRK12355.4-2"/>
    <property type="match status" value="1"/>
</dbReference>
<dbReference type="Proteomes" id="UP000182108">
    <property type="component" value="Unassembled WGS sequence"/>
</dbReference>
<dbReference type="EMBL" id="CYHH01000017">
    <property type="protein sequence ID" value="CUB08014.1"/>
    <property type="molecule type" value="Genomic_DNA"/>
</dbReference>
<feature type="signal peptide" evidence="1">
    <location>
        <begin position="1"/>
        <end position="19"/>
    </location>
</feature>
<dbReference type="AlphaFoldDB" id="A0A0K6IY79"/>
<keyword evidence="1" id="KW-0732">Signal</keyword>
<evidence type="ECO:0000313" key="2">
    <source>
        <dbReference type="EMBL" id="CUB08014.1"/>
    </source>
</evidence>
<dbReference type="Pfam" id="PF06986">
    <property type="entry name" value="F_T4SS_TraN"/>
    <property type="match status" value="3"/>
</dbReference>
<gene>
    <name evidence="2" type="ORF">Ga0061068_11716</name>
</gene>
<keyword evidence="3" id="KW-1185">Reference proteome</keyword>
<evidence type="ECO:0000313" key="3">
    <source>
        <dbReference type="Proteomes" id="UP000182108"/>
    </source>
</evidence>
<protein>
    <submittedName>
        <fullName evidence="2">Type-1V conjugative transfer system mating pair stabilisation</fullName>
    </submittedName>
</protein>
<reference evidence="3" key="1">
    <citation type="submission" date="2015-08" db="EMBL/GenBank/DDBJ databases">
        <authorList>
            <person name="Babu N.S."/>
            <person name="Beckwith C.J."/>
            <person name="Beseler K.G."/>
            <person name="Brison A."/>
            <person name="Carone J.V."/>
            <person name="Caskin T.P."/>
            <person name="Diamond M."/>
            <person name="Durham M.E."/>
            <person name="Foxe J.M."/>
            <person name="Go M."/>
            <person name="Henderson B.A."/>
            <person name="Jones I.B."/>
            <person name="McGettigan J.A."/>
            <person name="Micheletti S.J."/>
            <person name="Nasrallah M.E."/>
            <person name="Ortiz D."/>
            <person name="Piller C.R."/>
            <person name="Privatt S.R."/>
            <person name="Schneider S.L."/>
            <person name="Sharp S."/>
            <person name="Smith T.C."/>
            <person name="Stanton J.D."/>
            <person name="Ullery H.E."/>
            <person name="Wilson R.J."/>
            <person name="Serrano M.G."/>
            <person name="Buck G."/>
            <person name="Lee V."/>
            <person name="Wang Y."/>
            <person name="Carvalho R."/>
            <person name="Voegtly L."/>
            <person name="Shi R."/>
            <person name="Duckworth R."/>
            <person name="Johnson A."/>
            <person name="Loviza R."/>
            <person name="Walstead R."/>
            <person name="Shah Z."/>
            <person name="Kiflezghi M."/>
            <person name="Wade K."/>
            <person name="Ball S.L."/>
            <person name="Bradley K.W."/>
            <person name="Asai D.J."/>
            <person name="Bowman C.A."/>
            <person name="Russell D.A."/>
            <person name="Pope W.H."/>
            <person name="Jacobs-Sera D."/>
            <person name="Hendrix R.W."/>
            <person name="Hatfull G.F."/>
        </authorList>
    </citation>
    <scope>NUCLEOTIDE SEQUENCE [LARGE SCALE GENOMIC DNA]</scope>
    <source>
        <strain evidence="3">JCM 19170</strain>
    </source>
</reference>
<proteinExistence type="predicted"/>
<evidence type="ECO:0000256" key="1">
    <source>
        <dbReference type="SAM" id="SignalP"/>
    </source>
</evidence>